<evidence type="ECO:0000313" key="4">
    <source>
        <dbReference type="Proteomes" id="UP000748752"/>
    </source>
</evidence>
<sequence length="1243" mass="135269">MTDARIDATGGSGVDAAKGGHGGRRRRWLLRLLAGLGLAALLLAALVLLQGGGARTLEDFLAGEWPGPAARIYVEPPQLYTRERLVNDRFREINWLEQRLNGLESVAERPPSMASASDSEQQVHLGSGRQPDDAAPATGSARAQPAPAPSLSLDQLEAFNLDFERRLAVRSEMLNTLLDDSHDLSGATLYRMNFDVSVVPKPGARGFGLVAIDVAPNSCVGGDDVCYDIAQEARLAQRVQAYRGLLGSWERDLQGFLSKVYRDRTGFRIDSGHDPFGGVPKERMAFSWYLRAKTMELWLGLLAGSDCAAGARTNGAGTDPAQAAETCIASCRRDPSGWACDAALRRDHLRRSLGLPGSRTLLAGDLSAGLERAFNEEIRRYGGQVRDKLRRRNLAAFRSELEVALQACPKPVGWRQGADCVSAEAGDAAPGADGQPEPPPAAAIQLSAKLDQGGTKPRSATQPTPGLAMREAGLDLSKRDLECIENIRACDTKQLDELYTSIVTANACRGGPLTLAWDRKHRYSIACPAVQSDQLINLYGLVRLAALLREMHRTLIQPAAVAAGDRPLLPMLPEGSTSEEVRERGRQFYETCLLAYQDVAYRCRDASAGSDDGWHGEDVDNAAQRAPGGNEPKPTSSTCSLSAEDEKLEQTLCELVKAGTSDAVDDLALFKEWFAEFFVDRLRRSDIPGFQPSPSIDRFFAVQPVGCGTGACDVMVNRRRWLSEEDAEAFGERLTKALDRLGDPPVAAVCREAGDARDQTRCEQAQWLRALLPATHQLCLGRHVDKCLDVLRESLRAAENFEVQRDTLPDVEFRSNDDQFRKLLIYQLQCTGDRVMDAVGAGSSAADAVAHCRQPLSNLEQRVAWDFATTMTALALEQRLDALGGEITVYAVEPRTKSLVGRTAVRQTRQLSASLETLPQELRAAQLQAAQRIAERLERIGARATVVGFGHLRGGASVGNDTRRASFGWILLPNHFEPQGLLGRVRPTHQAATHRLSAVLSVPSWWTSLRLTIRQCWGRHGGLDGAVSLDPYQAEAQCDGKSHKSGFAPAGTVVYDVDLPETTERITEVFDFEVIKVPYIDHRPPQEVAAFEAGRRGRAVIQGGRLWRGTMVTLNDQPADEITVLPDMKGVVATFDCVLPPAGMRHYTRNERVEAPRGDPGDAPSRAKLSVWTAQGDTFTEARIHPFKVRLPGERPCWLEQAAGALVPPAPAQHDAGDPAPEAGQQAATAASATRRPHALAVR</sequence>
<feature type="region of interest" description="Disordered" evidence="1">
    <location>
        <begin position="106"/>
        <end position="149"/>
    </location>
</feature>
<proteinExistence type="predicted"/>
<feature type="transmembrane region" description="Helical" evidence="2">
    <location>
        <begin position="28"/>
        <end position="49"/>
    </location>
</feature>
<dbReference type="Proteomes" id="UP000748752">
    <property type="component" value="Unassembled WGS sequence"/>
</dbReference>
<dbReference type="RefSeq" id="WP_200234233.1">
    <property type="nucleotide sequence ID" value="NZ_NRRV01000006.1"/>
</dbReference>
<keyword evidence="2" id="KW-0472">Membrane</keyword>
<accession>A0ABS1CDB7</accession>
<feature type="region of interest" description="Disordered" evidence="1">
    <location>
        <begin position="1208"/>
        <end position="1243"/>
    </location>
</feature>
<reference evidence="3 4" key="1">
    <citation type="journal article" date="2020" name="Microorganisms">
        <title>Osmotic Adaptation and Compatible Solute Biosynthesis of Phototrophic Bacteria as Revealed from Genome Analyses.</title>
        <authorList>
            <person name="Imhoff J.F."/>
            <person name="Rahn T."/>
            <person name="Kunzel S."/>
            <person name="Keller A."/>
            <person name="Neulinger S.C."/>
        </authorList>
    </citation>
    <scope>NUCLEOTIDE SEQUENCE [LARGE SCALE GENOMIC DNA]</scope>
    <source>
        <strain evidence="3 4">DSM 6210</strain>
    </source>
</reference>
<dbReference type="EMBL" id="NRRV01000006">
    <property type="protein sequence ID" value="MBK1629883.1"/>
    <property type="molecule type" value="Genomic_DNA"/>
</dbReference>
<organism evidence="3 4">
    <name type="scientific">Thiohalocapsa halophila</name>
    <dbReference type="NCBI Taxonomy" id="69359"/>
    <lineage>
        <taxon>Bacteria</taxon>
        <taxon>Pseudomonadati</taxon>
        <taxon>Pseudomonadota</taxon>
        <taxon>Gammaproteobacteria</taxon>
        <taxon>Chromatiales</taxon>
        <taxon>Chromatiaceae</taxon>
        <taxon>Thiohalocapsa</taxon>
    </lineage>
</organism>
<feature type="region of interest" description="Disordered" evidence="1">
    <location>
        <begin position="608"/>
        <end position="641"/>
    </location>
</feature>
<feature type="compositionally biased region" description="Polar residues" evidence="1">
    <location>
        <begin position="114"/>
        <end position="124"/>
    </location>
</feature>
<keyword evidence="4" id="KW-1185">Reference proteome</keyword>
<feature type="region of interest" description="Disordered" evidence="1">
    <location>
        <begin position="1"/>
        <end position="21"/>
    </location>
</feature>
<evidence type="ECO:0000313" key="3">
    <source>
        <dbReference type="EMBL" id="MBK1629883.1"/>
    </source>
</evidence>
<protein>
    <submittedName>
        <fullName evidence="3">Uncharacterized protein</fullName>
    </submittedName>
</protein>
<feature type="compositionally biased region" description="Low complexity" evidence="1">
    <location>
        <begin position="1220"/>
        <end position="1234"/>
    </location>
</feature>
<keyword evidence="2" id="KW-0812">Transmembrane</keyword>
<gene>
    <name evidence="3" type="ORF">CKO31_03825</name>
</gene>
<comment type="caution">
    <text evidence="3">The sequence shown here is derived from an EMBL/GenBank/DDBJ whole genome shotgun (WGS) entry which is preliminary data.</text>
</comment>
<feature type="region of interest" description="Disordered" evidence="1">
    <location>
        <begin position="449"/>
        <end position="469"/>
    </location>
</feature>
<evidence type="ECO:0000256" key="2">
    <source>
        <dbReference type="SAM" id="Phobius"/>
    </source>
</evidence>
<keyword evidence="2" id="KW-1133">Transmembrane helix</keyword>
<name>A0ABS1CDB7_9GAMM</name>
<evidence type="ECO:0000256" key="1">
    <source>
        <dbReference type="SAM" id="MobiDB-lite"/>
    </source>
</evidence>